<dbReference type="GO" id="GO:0008270">
    <property type="term" value="F:zinc ion binding"/>
    <property type="evidence" value="ECO:0007669"/>
    <property type="project" value="UniProtKB-KW"/>
</dbReference>
<keyword evidence="2 5" id="KW-0863">Zinc-finger</keyword>
<evidence type="ECO:0000256" key="3">
    <source>
        <dbReference type="ARBA" id="ARBA00022833"/>
    </source>
</evidence>
<keyword evidence="8" id="KW-1185">Reference proteome</keyword>
<evidence type="ECO:0000256" key="4">
    <source>
        <dbReference type="ARBA" id="ARBA00023125"/>
    </source>
</evidence>
<dbReference type="STRING" id="64791.A0A151WSK1"/>
<evidence type="ECO:0000256" key="1">
    <source>
        <dbReference type="ARBA" id="ARBA00022723"/>
    </source>
</evidence>
<dbReference type="Pfam" id="PF05485">
    <property type="entry name" value="THAP"/>
    <property type="match status" value="1"/>
</dbReference>
<dbReference type="Proteomes" id="UP000075809">
    <property type="component" value="Unassembled WGS sequence"/>
</dbReference>
<keyword evidence="1" id="KW-0479">Metal-binding</keyword>
<dbReference type="SMART" id="SM00692">
    <property type="entry name" value="DM3"/>
    <property type="match status" value="1"/>
</dbReference>
<protein>
    <recommendedName>
        <fullName evidence="6">THAP-type domain-containing protein</fullName>
    </recommendedName>
</protein>
<dbReference type="SUPFAM" id="SSF57716">
    <property type="entry name" value="Glucocorticoid receptor-like (DNA-binding domain)"/>
    <property type="match status" value="1"/>
</dbReference>
<dbReference type="InterPro" id="IPR006612">
    <property type="entry name" value="THAP_Znf"/>
</dbReference>
<dbReference type="PANTHER" id="PTHR46600:SF11">
    <property type="entry name" value="THAP DOMAIN-CONTAINING PROTEIN 10"/>
    <property type="match status" value="1"/>
</dbReference>
<accession>A0A151WSK1</accession>
<keyword evidence="3" id="KW-0862">Zinc</keyword>
<evidence type="ECO:0000256" key="5">
    <source>
        <dbReference type="PROSITE-ProRule" id="PRU00309"/>
    </source>
</evidence>
<evidence type="ECO:0000313" key="7">
    <source>
        <dbReference type="EMBL" id="KYQ50808.1"/>
    </source>
</evidence>
<dbReference type="EMBL" id="KQ982771">
    <property type="protein sequence ID" value="KYQ50808.1"/>
    <property type="molecule type" value="Genomic_DNA"/>
</dbReference>
<gene>
    <name evidence="7" type="ORF">ALC60_10100</name>
</gene>
<dbReference type="SMART" id="SM00980">
    <property type="entry name" value="THAP"/>
    <property type="match status" value="1"/>
</dbReference>
<keyword evidence="4 5" id="KW-0238">DNA-binding</keyword>
<sequence length="250" mass="28296">MNCAVKGCKNYYRKTKNLPGETVRYFSFPRDKDVCISVKWREVCANKDISVIKGRIYSIHFESSCFKSLRMELIGYSPRKVRKLKDNAVPTLHLFNEYVENILSSDHVDEGRVTSLIADTNTSNSNTYTDNTNTSGEGLNVSMDIDVIPEEVVPPSTVMANVPMDFADKSEKISIMSVHIDVASKKIVDASTNTDVFKNNTEYVTPSTSSVSTNFHSSNKDVGSIKKLQRNLEAIKEKFKKFKQREKLKR</sequence>
<dbReference type="PANTHER" id="PTHR46600">
    <property type="entry name" value="THAP DOMAIN-CONTAINING"/>
    <property type="match status" value="1"/>
</dbReference>
<feature type="domain" description="THAP-type" evidence="6">
    <location>
        <begin position="1"/>
        <end position="93"/>
    </location>
</feature>
<evidence type="ECO:0000259" key="6">
    <source>
        <dbReference type="PROSITE" id="PS50950"/>
    </source>
</evidence>
<evidence type="ECO:0000313" key="8">
    <source>
        <dbReference type="Proteomes" id="UP000075809"/>
    </source>
</evidence>
<organism evidence="7 8">
    <name type="scientific">Mycetomoellerius zeteki</name>
    <dbReference type="NCBI Taxonomy" id="64791"/>
    <lineage>
        <taxon>Eukaryota</taxon>
        <taxon>Metazoa</taxon>
        <taxon>Ecdysozoa</taxon>
        <taxon>Arthropoda</taxon>
        <taxon>Hexapoda</taxon>
        <taxon>Insecta</taxon>
        <taxon>Pterygota</taxon>
        <taxon>Neoptera</taxon>
        <taxon>Endopterygota</taxon>
        <taxon>Hymenoptera</taxon>
        <taxon>Apocrita</taxon>
        <taxon>Aculeata</taxon>
        <taxon>Formicoidea</taxon>
        <taxon>Formicidae</taxon>
        <taxon>Myrmicinae</taxon>
        <taxon>Mycetomoellerius</taxon>
    </lineage>
</organism>
<dbReference type="AlphaFoldDB" id="A0A151WSK1"/>
<dbReference type="GO" id="GO:0043565">
    <property type="term" value="F:sequence-specific DNA binding"/>
    <property type="evidence" value="ECO:0007669"/>
    <property type="project" value="InterPro"/>
</dbReference>
<name>A0A151WSK1_9HYME</name>
<dbReference type="PROSITE" id="PS50950">
    <property type="entry name" value="ZF_THAP"/>
    <property type="match status" value="1"/>
</dbReference>
<proteinExistence type="predicted"/>
<dbReference type="InterPro" id="IPR026516">
    <property type="entry name" value="THAP1/10"/>
</dbReference>
<evidence type="ECO:0000256" key="2">
    <source>
        <dbReference type="ARBA" id="ARBA00022771"/>
    </source>
</evidence>
<reference evidence="7 8" key="1">
    <citation type="submission" date="2015-09" db="EMBL/GenBank/DDBJ databases">
        <title>Trachymyrmex zeteki WGS genome.</title>
        <authorList>
            <person name="Nygaard S."/>
            <person name="Hu H."/>
            <person name="Boomsma J."/>
            <person name="Zhang G."/>
        </authorList>
    </citation>
    <scope>NUCLEOTIDE SEQUENCE [LARGE SCALE GENOMIC DNA]</scope>
    <source>
        <strain evidence="7">Tzet28-1</strain>
        <tissue evidence="7">Whole body</tissue>
    </source>
</reference>